<feature type="compositionally biased region" description="Low complexity" evidence="4">
    <location>
        <begin position="378"/>
        <end position="397"/>
    </location>
</feature>
<organism evidence="6 7">
    <name type="scientific">Cavenderia fasciculata</name>
    <name type="common">Slime mold</name>
    <name type="synonym">Dictyostelium fasciculatum</name>
    <dbReference type="NCBI Taxonomy" id="261658"/>
    <lineage>
        <taxon>Eukaryota</taxon>
        <taxon>Amoebozoa</taxon>
        <taxon>Evosea</taxon>
        <taxon>Eumycetozoa</taxon>
        <taxon>Dictyostelia</taxon>
        <taxon>Acytosteliales</taxon>
        <taxon>Cavenderiaceae</taxon>
        <taxon>Cavenderia</taxon>
    </lineage>
</organism>
<evidence type="ECO:0000256" key="3">
    <source>
        <dbReference type="ARBA" id="ARBA00023157"/>
    </source>
</evidence>
<dbReference type="Proteomes" id="UP000007797">
    <property type="component" value="Unassembled WGS sequence"/>
</dbReference>
<keyword evidence="7" id="KW-1185">Reference proteome</keyword>
<proteinExistence type="inferred from homology"/>
<evidence type="ECO:0000256" key="1">
    <source>
        <dbReference type="ARBA" id="ARBA00005392"/>
    </source>
</evidence>
<evidence type="ECO:0000313" key="7">
    <source>
        <dbReference type="Proteomes" id="UP000007797"/>
    </source>
</evidence>
<sequence length="946" mass="101558">MCIAPNKDVTGEEQQVKGITSTTHDDDIFNCCTNTINNNNNNNQQHQFNSNNIIIMYHSNSNNNLIIILIFLILTCCILTDNNNNHRVDASPPRKLPPEEEEGLIFSDDSVLENSNDLLTEKPKQQQQQHQQTSSSKSHRLSEAELLLNGVGDDFEQPPLLPPKPTTSSTTTTTTGKILPPKTTTTTTGPKSTLPPLSTTTGTGSKPSLPPHTGTTTTSKPRITTSTSTSTTTTGKPPVTSKPSLPPLSTTTGTGTTKPSVIPPTTIKPSLTPLTTSNIKPRATTTTSSTTGNKLPPIDGEEEEPPQDEDELFTPTKKPTRVPIRSTTTTTTATPKSTTTTTKTGTTTSKIGTTTTSKISTPTPITKLTVPPKNVEPTKSSTLTTLTGRTIGGSSRTTGKHGLDEIPSGNDDEELLFPKGASSASSSLTSKSTNGGTGKIPKQTKAPTPKPTLVPRKVNEINGPIPLGPCGSGSCIATEQLSVRGMCQLPVPTAMGMAAISKGFFSGGQRCGQCFRLTGPLGSVVVMVTDMCNQGEDCGQTDRAHFIIANVDYEKIALRNQTSEIYSLGYQEVSCEHEGNINATFLGGGEGSMDYAYYFRVMFSNYAVGITSVQVRGTGMKGYQKMKLENGGWTWNKADNGPKFAFPGSLLVGGSDGEYMAYEFDKAKGNLAYNTLKQFTPSPGVNDTKICTLALVPEYMYDDHLTYGWDVYQSFNFTEFTIDDTNDPYSGITNIRIELEAYGGVVFSREGGFTTKYLKSVSFACKVHKGKPIPSLRIYFEKSGIPTSLPNQLSYEWQIFTVYVDGLQPNDIEYALAFKSALGVQTVIYLDYIKWEFTTDIPDSPEVEAHTGNPAQLSTMSRPLITTSTGATSGTSLGSSSLGGILDYLDSSSTTYGLLGTTNTGGSRKNLNTTDNSNDASSHLNSIPTTTTIKIILLSLSILIII</sequence>
<feature type="region of interest" description="Disordered" evidence="4">
    <location>
        <begin position="121"/>
        <end position="460"/>
    </location>
</feature>
<evidence type="ECO:0000256" key="2">
    <source>
        <dbReference type="ARBA" id="ARBA00022729"/>
    </source>
</evidence>
<feature type="compositionally biased region" description="Low complexity" evidence="4">
    <location>
        <begin position="166"/>
        <end position="260"/>
    </location>
</feature>
<dbReference type="PANTHER" id="PTHR31836">
    <property type="match status" value="1"/>
</dbReference>
<evidence type="ECO:0000313" key="6">
    <source>
        <dbReference type="EMBL" id="EGG23173.1"/>
    </source>
</evidence>
<evidence type="ECO:0000259" key="5">
    <source>
        <dbReference type="PROSITE" id="PS50842"/>
    </source>
</evidence>
<dbReference type="Gene3D" id="2.40.40.10">
    <property type="entry name" value="RlpA-like domain"/>
    <property type="match status" value="1"/>
</dbReference>
<dbReference type="AlphaFoldDB" id="F4PNX0"/>
<dbReference type="GeneID" id="14875647"/>
<dbReference type="EMBL" id="GL883008">
    <property type="protein sequence ID" value="EGG23173.1"/>
    <property type="molecule type" value="Genomic_DNA"/>
</dbReference>
<dbReference type="InterPro" id="IPR007112">
    <property type="entry name" value="Expansin/allergen_DPBB_dom"/>
</dbReference>
<feature type="domain" description="Expansin-like EG45" evidence="5">
    <location>
        <begin position="467"/>
        <end position="580"/>
    </location>
</feature>
<dbReference type="KEGG" id="dfa:DFA_05305"/>
<dbReference type="PROSITE" id="PS50842">
    <property type="entry name" value="EXPANSIN_EG45"/>
    <property type="match status" value="1"/>
</dbReference>
<keyword evidence="3" id="KW-1015">Disulfide bond</keyword>
<feature type="compositionally biased region" description="Acidic residues" evidence="4">
    <location>
        <begin position="299"/>
        <end position="312"/>
    </location>
</feature>
<evidence type="ECO:0000256" key="4">
    <source>
        <dbReference type="SAM" id="MobiDB-lite"/>
    </source>
</evidence>
<name>F4PNX0_CACFS</name>
<keyword evidence="2" id="KW-0732">Signal</keyword>
<feature type="compositionally biased region" description="Polar residues" evidence="4">
    <location>
        <begin position="267"/>
        <end position="279"/>
    </location>
</feature>
<feature type="compositionally biased region" description="Low complexity" evidence="4">
    <location>
        <begin position="419"/>
        <end position="447"/>
    </location>
</feature>
<gene>
    <name evidence="6" type="primary">expl9</name>
    <name evidence="6" type="ORF">DFA_05305</name>
</gene>
<dbReference type="CDD" id="cd22271">
    <property type="entry name" value="DPBB_EXP_N-like"/>
    <property type="match status" value="1"/>
</dbReference>
<protein>
    <submittedName>
        <fullName evidence="6">Expansin-like protein</fullName>
    </submittedName>
</protein>
<dbReference type="InterPro" id="IPR036908">
    <property type="entry name" value="RlpA-like_sf"/>
</dbReference>
<reference evidence="7" key="1">
    <citation type="journal article" date="2011" name="Genome Res.">
        <title>Phylogeny-wide analysis of social amoeba genomes highlights ancient origins for complex intercellular communication.</title>
        <authorList>
            <person name="Heidel A.J."/>
            <person name="Lawal H.M."/>
            <person name="Felder M."/>
            <person name="Schilde C."/>
            <person name="Helps N.R."/>
            <person name="Tunggal B."/>
            <person name="Rivero F."/>
            <person name="John U."/>
            <person name="Schleicher M."/>
            <person name="Eichinger L."/>
            <person name="Platzer M."/>
            <person name="Noegel A.A."/>
            <person name="Schaap P."/>
            <person name="Gloeckner G."/>
        </authorList>
    </citation>
    <scope>NUCLEOTIDE SEQUENCE [LARGE SCALE GENOMIC DNA]</scope>
    <source>
        <strain evidence="7">SH3</strain>
    </source>
</reference>
<accession>F4PNX0</accession>
<feature type="compositionally biased region" description="Low complexity" evidence="4">
    <location>
        <begin position="326"/>
        <end position="367"/>
    </location>
</feature>
<feature type="compositionally biased region" description="Low complexity" evidence="4">
    <location>
        <begin position="125"/>
        <end position="136"/>
    </location>
</feature>
<comment type="similarity">
    <text evidence="1">Belongs to the expansin family. Expansin A subfamily.</text>
</comment>
<dbReference type="SUPFAM" id="SSF50685">
    <property type="entry name" value="Barwin-like endoglucanases"/>
    <property type="match status" value="1"/>
</dbReference>
<dbReference type="PANTHER" id="PTHR31836:SF21">
    <property type="entry name" value="EXPANSIN-LIKE PROTEIN 7"/>
    <property type="match status" value="1"/>
</dbReference>
<dbReference type="OrthoDB" id="406505at2759"/>
<dbReference type="RefSeq" id="XP_004361024.1">
    <property type="nucleotide sequence ID" value="XM_004360967.1"/>
</dbReference>
<dbReference type="InterPro" id="IPR051477">
    <property type="entry name" value="Expansin_CellWall"/>
</dbReference>